<evidence type="ECO:0000259" key="1">
    <source>
        <dbReference type="Pfam" id="PF01738"/>
    </source>
</evidence>
<evidence type="ECO:0000313" key="3">
    <source>
        <dbReference type="Proteomes" id="UP000054466"/>
    </source>
</evidence>
<dbReference type="EMBL" id="KN847040">
    <property type="protein sequence ID" value="KIW34890.1"/>
    <property type="molecule type" value="Genomic_DNA"/>
</dbReference>
<name>A0A0D2CY72_9EURO</name>
<sequence length="222" mass="24514">MAGTKPLHEHMLPLHPALSSGAWSRAASFVRESLLTDCLFLILRSSFAGEVVTPDRLFGTGEHAKSEPFNIMEFLGRHSKDIRQPEIFACATALKKDLGFKKVGTIGFCYGGWAVFRLGAKGNDLVDCISTAHPSLLEKAEIDAVGVPVQLLAPEEDPTFTPELKEYSLKVLPTLNIDYDYQYFAGLVHGFATRGDTSNPTQKKGLERAKNAAVSWFREYLH</sequence>
<dbReference type="Pfam" id="PF01738">
    <property type="entry name" value="DLH"/>
    <property type="match status" value="1"/>
</dbReference>
<dbReference type="HOGENOM" id="CLU_1245223_0_0_1"/>
<feature type="domain" description="Dienelactone hydrolase" evidence="1">
    <location>
        <begin position="51"/>
        <end position="221"/>
    </location>
</feature>
<keyword evidence="3" id="KW-1185">Reference proteome</keyword>
<dbReference type="PANTHER" id="PTHR17630">
    <property type="entry name" value="DIENELACTONE HYDROLASE"/>
    <property type="match status" value="1"/>
</dbReference>
<dbReference type="OrthoDB" id="10019231at2759"/>
<gene>
    <name evidence="2" type="ORF">PV07_01633</name>
</gene>
<dbReference type="PANTHER" id="PTHR17630:SF55">
    <property type="entry name" value="DIENELACTONE HYDROLASE FAMILY PROTEIN (AFU_ORTHOLOGUE AFUA_1G01900)"/>
    <property type="match status" value="1"/>
</dbReference>
<dbReference type="GeneID" id="27340827"/>
<dbReference type="SUPFAM" id="SSF53474">
    <property type="entry name" value="alpha/beta-Hydrolases"/>
    <property type="match status" value="1"/>
</dbReference>
<reference evidence="2 3" key="1">
    <citation type="submission" date="2015-01" db="EMBL/GenBank/DDBJ databases">
        <title>The Genome Sequence of Cladophialophora immunda CBS83496.</title>
        <authorList>
            <consortium name="The Broad Institute Genomics Platform"/>
            <person name="Cuomo C."/>
            <person name="de Hoog S."/>
            <person name="Gorbushina A."/>
            <person name="Stielow B."/>
            <person name="Teixiera M."/>
            <person name="Abouelleil A."/>
            <person name="Chapman S.B."/>
            <person name="Priest M."/>
            <person name="Young S.K."/>
            <person name="Wortman J."/>
            <person name="Nusbaum C."/>
            <person name="Birren B."/>
        </authorList>
    </citation>
    <scope>NUCLEOTIDE SEQUENCE [LARGE SCALE GENOMIC DNA]</scope>
    <source>
        <strain evidence="2 3">CBS 83496</strain>
    </source>
</reference>
<protein>
    <recommendedName>
        <fullName evidence="1">Dienelactone hydrolase domain-containing protein</fullName>
    </recommendedName>
</protein>
<dbReference type="GO" id="GO:0016787">
    <property type="term" value="F:hydrolase activity"/>
    <property type="evidence" value="ECO:0007669"/>
    <property type="project" value="InterPro"/>
</dbReference>
<dbReference type="RefSeq" id="XP_016255106.1">
    <property type="nucleotide sequence ID" value="XM_016388178.1"/>
</dbReference>
<dbReference type="AlphaFoldDB" id="A0A0D2CY72"/>
<dbReference type="Gene3D" id="3.40.50.1820">
    <property type="entry name" value="alpha/beta hydrolase"/>
    <property type="match status" value="1"/>
</dbReference>
<dbReference type="Proteomes" id="UP000054466">
    <property type="component" value="Unassembled WGS sequence"/>
</dbReference>
<evidence type="ECO:0000313" key="2">
    <source>
        <dbReference type="EMBL" id="KIW34890.1"/>
    </source>
</evidence>
<dbReference type="InterPro" id="IPR002925">
    <property type="entry name" value="Dienelactn_hydro"/>
</dbReference>
<dbReference type="InterPro" id="IPR029058">
    <property type="entry name" value="AB_hydrolase_fold"/>
</dbReference>
<dbReference type="VEuPathDB" id="FungiDB:PV07_01633"/>
<accession>A0A0D2CY72</accession>
<organism evidence="2 3">
    <name type="scientific">Cladophialophora immunda</name>
    <dbReference type="NCBI Taxonomy" id="569365"/>
    <lineage>
        <taxon>Eukaryota</taxon>
        <taxon>Fungi</taxon>
        <taxon>Dikarya</taxon>
        <taxon>Ascomycota</taxon>
        <taxon>Pezizomycotina</taxon>
        <taxon>Eurotiomycetes</taxon>
        <taxon>Chaetothyriomycetidae</taxon>
        <taxon>Chaetothyriales</taxon>
        <taxon>Herpotrichiellaceae</taxon>
        <taxon>Cladophialophora</taxon>
    </lineage>
</organism>
<proteinExistence type="predicted"/>